<accession>A0ABR6ZP47</accession>
<dbReference type="InterPro" id="IPR010982">
    <property type="entry name" value="Lambda_DNA-bd_dom_sf"/>
</dbReference>
<reference evidence="3 4" key="1">
    <citation type="submission" date="2020-08" db="EMBL/GenBank/DDBJ databases">
        <title>Novel species isolated from subtropical streams in China.</title>
        <authorList>
            <person name="Lu H."/>
        </authorList>
    </citation>
    <scope>NUCLEOTIDE SEQUENCE [LARGE SCALE GENOMIC DNA]</scope>
    <source>
        <strain evidence="3 4">CY18W</strain>
    </source>
</reference>
<gene>
    <name evidence="3" type="ORF">H8L32_07865</name>
</gene>
<evidence type="ECO:0000313" key="3">
    <source>
        <dbReference type="EMBL" id="MBC3917384.1"/>
    </source>
</evidence>
<evidence type="ECO:0000259" key="2">
    <source>
        <dbReference type="PROSITE" id="PS50943"/>
    </source>
</evidence>
<evidence type="ECO:0000256" key="1">
    <source>
        <dbReference type="SAM" id="Phobius"/>
    </source>
</evidence>
<dbReference type="Proteomes" id="UP000650424">
    <property type="component" value="Unassembled WGS sequence"/>
</dbReference>
<dbReference type="EMBL" id="JACOGF010000003">
    <property type="protein sequence ID" value="MBC3917384.1"/>
    <property type="molecule type" value="Genomic_DNA"/>
</dbReference>
<keyword evidence="1" id="KW-1133">Transmembrane helix</keyword>
<feature type="transmembrane region" description="Helical" evidence="1">
    <location>
        <begin position="137"/>
        <end position="154"/>
    </location>
</feature>
<dbReference type="CDD" id="cd00093">
    <property type="entry name" value="HTH_XRE"/>
    <property type="match status" value="1"/>
</dbReference>
<dbReference type="SUPFAM" id="SSF47413">
    <property type="entry name" value="lambda repressor-like DNA-binding domains"/>
    <property type="match status" value="1"/>
</dbReference>
<comment type="caution">
    <text evidence="3">The sequence shown here is derived from an EMBL/GenBank/DDBJ whole genome shotgun (WGS) entry which is preliminary data.</text>
</comment>
<keyword evidence="1" id="KW-0812">Transmembrane</keyword>
<dbReference type="PANTHER" id="PTHR34475">
    <property type="match status" value="1"/>
</dbReference>
<dbReference type="Gene3D" id="1.10.260.40">
    <property type="entry name" value="lambda repressor-like DNA-binding domains"/>
    <property type="match status" value="1"/>
</dbReference>
<dbReference type="PANTHER" id="PTHR34475:SF1">
    <property type="entry name" value="CYTOSKELETON PROTEIN RODZ"/>
    <property type="match status" value="1"/>
</dbReference>
<protein>
    <submittedName>
        <fullName evidence="3">DUF4115 domain-containing protein</fullName>
    </submittedName>
</protein>
<dbReference type="PROSITE" id="PS50943">
    <property type="entry name" value="HTH_CROC1"/>
    <property type="match status" value="1"/>
</dbReference>
<dbReference type="Pfam" id="PF13413">
    <property type="entry name" value="HTH_25"/>
    <property type="match status" value="1"/>
</dbReference>
<keyword evidence="1" id="KW-0472">Membrane</keyword>
<sequence>MSEAGMNSPVEPITPEQTESKVALSVVQTAGSQLSAARIQQGMSLQQVADQLKLSQRQIQALENNQFELLPAMVIVRGFVRSYAKLLRLDPAPIIACLPSEAGVPGLDADLRPTLATPFMESRTPFLGRQDNNNRKYLIGAALLAVFALLFVGGQKLEQSGYFKGLLTPSTTKTPEDVSASVDPVAASVVNESTAPKLAEAPASSVGMAGSSTRLENQEQAASAVKLSQDVAPASVATPAPVLAPVAASVAPSVAPSAAAAPVSVPSLSTPLVVASPATAETGNNQLKLKFKQDSWIQVKRENGTVVTSHLAKAGTEEFFDMKEALQIRIGNAAGVEGWLRGNAMGIVPGKDSNVVNLNVK</sequence>
<dbReference type="InterPro" id="IPR001387">
    <property type="entry name" value="Cro/C1-type_HTH"/>
</dbReference>
<keyword evidence="4" id="KW-1185">Reference proteome</keyword>
<name>A0ABR6ZP47_9BURK</name>
<dbReference type="InterPro" id="IPR050400">
    <property type="entry name" value="Bact_Cytoskel_RodZ"/>
</dbReference>
<organism evidence="3 4">
    <name type="scientific">Undibacterium hunanense</name>
    <dbReference type="NCBI Taxonomy" id="2762292"/>
    <lineage>
        <taxon>Bacteria</taxon>
        <taxon>Pseudomonadati</taxon>
        <taxon>Pseudomonadota</taxon>
        <taxon>Betaproteobacteria</taxon>
        <taxon>Burkholderiales</taxon>
        <taxon>Oxalobacteraceae</taxon>
        <taxon>Undibacterium</taxon>
    </lineage>
</organism>
<feature type="domain" description="HTH cro/C1-type" evidence="2">
    <location>
        <begin position="34"/>
        <end position="66"/>
    </location>
</feature>
<evidence type="ECO:0000313" key="4">
    <source>
        <dbReference type="Proteomes" id="UP000650424"/>
    </source>
</evidence>
<dbReference type="InterPro" id="IPR025194">
    <property type="entry name" value="RodZ-like_C"/>
</dbReference>
<proteinExistence type="predicted"/>
<dbReference type="Pfam" id="PF13464">
    <property type="entry name" value="RodZ_C"/>
    <property type="match status" value="1"/>
</dbReference>